<evidence type="ECO:0000259" key="17">
    <source>
        <dbReference type="Pfam" id="PF04389"/>
    </source>
</evidence>
<feature type="transmembrane region" description="Helical" evidence="16">
    <location>
        <begin position="7"/>
        <end position="31"/>
    </location>
</feature>
<feature type="transmembrane region" description="Helical" evidence="16">
    <location>
        <begin position="692"/>
        <end position="716"/>
    </location>
</feature>
<keyword evidence="9 15" id="KW-0378">Hydrolase</keyword>
<dbReference type="GO" id="GO:0008235">
    <property type="term" value="F:metalloexopeptidase activity"/>
    <property type="evidence" value="ECO:0007669"/>
    <property type="project" value="InterPro"/>
</dbReference>
<dbReference type="Pfam" id="PF04389">
    <property type="entry name" value="Peptidase_M28"/>
    <property type="match status" value="1"/>
</dbReference>
<dbReference type="PANTHER" id="PTHR12147">
    <property type="entry name" value="METALLOPEPTIDASE M28 FAMILY MEMBER"/>
    <property type="match status" value="1"/>
</dbReference>
<dbReference type="GO" id="GO:0005774">
    <property type="term" value="C:vacuolar membrane"/>
    <property type="evidence" value="ECO:0007669"/>
    <property type="project" value="UniProtKB-SubCell"/>
</dbReference>
<dbReference type="OrthoDB" id="76293at2759"/>
<keyword evidence="8 15" id="KW-0479">Metal-binding</keyword>
<comment type="caution">
    <text evidence="20">The sequence shown here is derived from an EMBL/GenBank/DDBJ whole genome shotgun (WGS) entry which is preliminary data.</text>
</comment>
<evidence type="ECO:0000256" key="13">
    <source>
        <dbReference type="ARBA" id="ARBA00023136"/>
    </source>
</evidence>
<keyword evidence="5" id="KW-0926">Vacuole</keyword>
<feature type="domain" description="Peptidase M28" evidence="17">
    <location>
        <begin position="193"/>
        <end position="367"/>
    </location>
</feature>
<feature type="domain" description="Vacuolar membrane protease transmembrane" evidence="19">
    <location>
        <begin position="473"/>
        <end position="757"/>
    </location>
</feature>
<evidence type="ECO:0000256" key="16">
    <source>
        <dbReference type="SAM" id="Phobius"/>
    </source>
</evidence>
<dbReference type="InterPro" id="IPR007484">
    <property type="entry name" value="Peptidase_M28"/>
</dbReference>
<protein>
    <recommendedName>
        <fullName evidence="15">Peptide hydrolase</fullName>
        <ecNumber evidence="15">3.4.-.-</ecNumber>
    </recommendedName>
</protein>
<feature type="transmembrane region" description="Helical" evidence="16">
    <location>
        <begin position="539"/>
        <end position="558"/>
    </location>
</feature>
<feature type="transmembrane region" description="Helical" evidence="16">
    <location>
        <begin position="728"/>
        <end position="747"/>
    </location>
</feature>
<feature type="transmembrane region" description="Helical" evidence="16">
    <location>
        <begin position="759"/>
        <end position="778"/>
    </location>
</feature>
<sequence length="988" mass="110244">MKLHDCYLFTPISVTAITTLVYFAIIIPLIVVHETVPKAPSNPTPYSGVNLTEAWLDLSELTNGYHPYNSRRNDEIRDWLLTRIDEMLKQNGARQSLDNRLEEQQEGAVWRYQGAHHTIGSSSHESKEPPETVVFSDLVANYTGSALTTIGVSGRKLGISTYFEGNNIIVYIRGSEDEPGDWWNDLDIDPAKTHGKGGVLVNAHYDSVSTGYGATDDGVGVITALQLVEYFSTPANAPKKGIVVLFNNNEEDGLYGAKAFLRHPVASFVHTFLNLEGAGAGGRATLFRATDLEVTKAYGKATHPFGTSISADGFSSGFIRSETDYIVFRAEGMRGLDVAFWEPRARYHTDQDDAKHTSIDSVWHMLSQSVSTVKALSSDTSKRFNGERSDHARDKVQNGKGTAGVWFDLFGGTLALFSLRALFAWSVTILVVTPLILIAVTYILIRQDKYYFFSGTVKRDDESYSLDGWRGAFRFPVAFIVATLLTVGAAFLVRKFNPFIVFSSSYSVWTMSLSLYFIVFWFIMAGCNFTRPSALHRGYTLMWMYAFGWILLFVATIYEDQFKISAGYLFVFYESAIFLAFLISLCELFALPTKTSVVEAAFDEQEAREYHNGPSSSDHLIAPGSDEIDAEATETTPLVGGDGHRTTIGTTFAAGYRRRSVQTRAEAEDDSEKGQVYGQEQKWSSGLPTWTWLLQFLLVCPFILIIIGQVGLLIVTATDQTGTDGSSLILPFLVIAFFSVLILWPIGPFAHRITHHIPTFLFLVFLGTLIYNLVAFPFSSNNRYKAYFQQTVDLDTGINRVTIGGIEEYIQCETRPLVRSGLKYCSWEGLPPKVVSIPDGVPPEKSYQEWLTYNVTRVPDRNMATLHIFGRETKGCVLRFDRPFSGFRVHGAAADDKFGSVPESGSDQLKLWHRDWNKEWVVDIEWPISEGKLPGDEGIQGRVVCLWSDQNTRGRIPALDEIYRFAPAWSSISKLSDGLVEGSKPFVI</sequence>
<evidence type="ECO:0000256" key="9">
    <source>
        <dbReference type="ARBA" id="ARBA00022801"/>
    </source>
</evidence>
<dbReference type="InterPro" id="IPR053975">
    <property type="entry name" value="PFF1_C"/>
</dbReference>
<organism evidence="20 21">
    <name type="scientific">Scytalidium lignicola</name>
    <name type="common">Hyphomycete</name>
    <dbReference type="NCBI Taxonomy" id="5539"/>
    <lineage>
        <taxon>Eukaryota</taxon>
        <taxon>Fungi</taxon>
        <taxon>Dikarya</taxon>
        <taxon>Ascomycota</taxon>
        <taxon>Pezizomycotina</taxon>
        <taxon>Leotiomycetes</taxon>
        <taxon>Leotiomycetes incertae sedis</taxon>
        <taxon>Scytalidium</taxon>
    </lineage>
</organism>
<comment type="cofactor">
    <cofactor evidence="1">
        <name>Zn(2+)</name>
        <dbReference type="ChEBI" id="CHEBI:29105"/>
    </cofactor>
</comment>
<evidence type="ECO:0000256" key="6">
    <source>
        <dbReference type="ARBA" id="ARBA00022670"/>
    </source>
</evidence>
<dbReference type="OMA" id="TPWPVTI"/>
<feature type="domain" description="Vacuolar membrane protease C-terminal" evidence="18">
    <location>
        <begin position="810"/>
        <end position="981"/>
    </location>
</feature>
<dbReference type="SUPFAM" id="SSF53187">
    <property type="entry name" value="Zn-dependent exopeptidases"/>
    <property type="match status" value="1"/>
</dbReference>
<keyword evidence="6 15" id="KW-0645">Protease</keyword>
<feature type="transmembrane region" description="Helical" evidence="16">
    <location>
        <begin position="506"/>
        <end position="527"/>
    </location>
</feature>
<dbReference type="STRING" id="5539.A0A3E2GSA8"/>
<evidence type="ECO:0000256" key="1">
    <source>
        <dbReference type="ARBA" id="ARBA00001947"/>
    </source>
</evidence>
<feature type="transmembrane region" description="Helical" evidence="16">
    <location>
        <begin position="570"/>
        <end position="591"/>
    </location>
</feature>
<dbReference type="InterPro" id="IPR048024">
    <property type="entry name" value="Fxna-like_M28_dom"/>
</dbReference>
<keyword evidence="14" id="KW-0325">Glycoprotein</keyword>
<dbReference type="InterPro" id="IPR053976">
    <property type="entry name" value="PFF1_TM"/>
</dbReference>
<dbReference type="GO" id="GO:0006508">
    <property type="term" value="P:proteolysis"/>
    <property type="evidence" value="ECO:0007669"/>
    <property type="project" value="UniProtKB-KW"/>
</dbReference>
<evidence type="ECO:0000256" key="8">
    <source>
        <dbReference type="ARBA" id="ARBA00022723"/>
    </source>
</evidence>
<evidence type="ECO:0000256" key="5">
    <source>
        <dbReference type="ARBA" id="ARBA00022554"/>
    </source>
</evidence>
<evidence type="ECO:0000256" key="10">
    <source>
        <dbReference type="ARBA" id="ARBA00022833"/>
    </source>
</evidence>
<keyword evidence="21" id="KW-1185">Reference proteome</keyword>
<evidence type="ECO:0000259" key="19">
    <source>
        <dbReference type="Pfam" id="PF22251"/>
    </source>
</evidence>
<keyword evidence="11 16" id="KW-1133">Transmembrane helix</keyword>
<evidence type="ECO:0000256" key="4">
    <source>
        <dbReference type="ARBA" id="ARBA00010918"/>
    </source>
</evidence>
<evidence type="ECO:0000313" key="20">
    <source>
        <dbReference type="EMBL" id="RFU23960.1"/>
    </source>
</evidence>
<comment type="function">
    <text evidence="2">May be involved in vacuolar sorting and osmoregulation.</text>
</comment>
<reference evidence="20 21" key="1">
    <citation type="submission" date="2018-05" db="EMBL/GenBank/DDBJ databases">
        <title>Draft genome sequence of Scytalidium lignicola DSM 105466, a ubiquitous saprotrophic fungus.</title>
        <authorList>
            <person name="Buettner E."/>
            <person name="Gebauer A.M."/>
            <person name="Hofrichter M."/>
            <person name="Liers C."/>
            <person name="Kellner H."/>
        </authorList>
    </citation>
    <scope>NUCLEOTIDE SEQUENCE [LARGE SCALE GENOMIC DNA]</scope>
    <source>
        <strain evidence="20 21">DSM 105466</strain>
    </source>
</reference>
<keyword evidence="13 16" id="KW-0472">Membrane</keyword>
<dbReference type="AlphaFoldDB" id="A0A3E2GSA8"/>
<dbReference type="CDD" id="cd03875">
    <property type="entry name" value="M28_Fxna_like"/>
    <property type="match status" value="1"/>
</dbReference>
<evidence type="ECO:0000256" key="3">
    <source>
        <dbReference type="ARBA" id="ARBA00004128"/>
    </source>
</evidence>
<dbReference type="EC" id="3.4.-.-" evidence="15"/>
<feature type="transmembrane region" description="Helical" evidence="16">
    <location>
        <begin position="422"/>
        <end position="445"/>
    </location>
</feature>
<dbReference type="Gene3D" id="3.40.630.10">
    <property type="entry name" value="Zn peptidases"/>
    <property type="match status" value="1"/>
</dbReference>
<dbReference type="InterPro" id="IPR045175">
    <property type="entry name" value="M28_fam"/>
</dbReference>
<name>A0A3E2GSA8_SCYLI</name>
<evidence type="ECO:0000256" key="12">
    <source>
        <dbReference type="ARBA" id="ARBA00023049"/>
    </source>
</evidence>
<comment type="subcellular location">
    <subcellularLocation>
        <location evidence="3">Vacuole membrane</location>
        <topology evidence="3">Multi-pass membrane protein</topology>
    </subcellularLocation>
</comment>
<dbReference type="PANTHER" id="PTHR12147:SF58">
    <property type="entry name" value="VACUOLAR MEMBRANE PROTEASE"/>
    <property type="match status" value="1"/>
</dbReference>
<feature type="non-terminal residue" evidence="20">
    <location>
        <position position="988"/>
    </location>
</feature>
<dbReference type="Pfam" id="PF22250">
    <property type="entry name" value="PFF1_C"/>
    <property type="match status" value="1"/>
</dbReference>
<keyword evidence="7 16" id="KW-0812">Transmembrane</keyword>
<keyword evidence="10 15" id="KW-0862">Zinc</keyword>
<feature type="non-terminal residue" evidence="20">
    <location>
        <position position="1"/>
    </location>
</feature>
<evidence type="ECO:0000259" key="18">
    <source>
        <dbReference type="Pfam" id="PF22250"/>
    </source>
</evidence>
<dbReference type="EMBL" id="NCSJ02000548">
    <property type="protein sequence ID" value="RFU23960.1"/>
    <property type="molecule type" value="Genomic_DNA"/>
</dbReference>
<comment type="similarity">
    <text evidence="4 15">Belongs to the peptidase M28 family.</text>
</comment>
<proteinExistence type="inferred from homology"/>
<accession>A0A3E2GSA8</accession>
<dbReference type="Proteomes" id="UP000258309">
    <property type="component" value="Unassembled WGS sequence"/>
</dbReference>
<evidence type="ECO:0000256" key="7">
    <source>
        <dbReference type="ARBA" id="ARBA00022692"/>
    </source>
</evidence>
<evidence type="ECO:0000313" key="21">
    <source>
        <dbReference type="Proteomes" id="UP000258309"/>
    </source>
</evidence>
<dbReference type="GO" id="GO:0046872">
    <property type="term" value="F:metal ion binding"/>
    <property type="evidence" value="ECO:0007669"/>
    <property type="project" value="UniProtKB-KW"/>
</dbReference>
<evidence type="ECO:0000256" key="11">
    <source>
        <dbReference type="ARBA" id="ARBA00022989"/>
    </source>
</evidence>
<dbReference type="Pfam" id="PF22251">
    <property type="entry name" value="PFF1_TM"/>
    <property type="match status" value="1"/>
</dbReference>
<gene>
    <name evidence="20" type="ORF">B7463_g12382</name>
</gene>
<feature type="transmembrane region" description="Helical" evidence="16">
    <location>
        <begin position="475"/>
        <end position="494"/>
    </location>
</feature>
<evidence type="ECO:0000256" key="2">
    <source>
        <dbReference type="ARBA" id="ARBA00003273"/>
    </source>
</evidence>
<evidence type="ECO:0000256" key="15">
    <source>
        <dbReference type="RuleBase" id="RU361240"/>
    </source>
</evidence>
<evidence type="ECO:0000256" key="14">
    <source>
        <dbReference type="ARBA" id="ARBA00023180"/>
    </source>
</evidence>
<keyword evidence="12" id="KW-0482">Metalloprotease</keyword>